<dbReference type="Proteomes" id="UP001286174">
    <property type="component" value="Unassembled WGS sequence"/>
</dbReference>
<sequence length="77" mass="9087">MRIENQAAVYNNEDLFHSFMRSQYEMPAMAFGFTCTWENWDAIQKYEYYFLIAREIERCLMTPAANDAGSQSSLLKQ</sequence>
<reference evidence="1 2" key="1">
    <citation type="submission" date="2022-03" db="EMBL/GenBank/DDBJ databases">
        <title>Novel taxa within the pig intestine.</title>
        <authorList>
            <person name="Wylensek D."/>
            <person name="Bishof K."/>
            <person name="Afrizal A."/>
            <person name="Clavel T."/>
        </authorList>
    </citation>
    <scope>NUCLEOTIDE SEQUENCE [LARGE SCALE GENOMIC DNA]</scope>
    <source>
        <strain evidence="1 2">CLA-KB-P133</strain>
    </source>
</reference>
<gene>
    <name evidence="1" type="ORF">MOZ60_03865</name>
</gene>
<dbReference type="RefSeq" id="WP_370595715.1">
    <property type="nucleotide sequence ID" value="NZ_JALBUR010000006.1"/>
</dbReference>
<organism evidence="1 2">
    <name type="scientific">Grylomicrobium aquisgranensis</name>
    <dbReference type="NCBI Taxonomy" id="2926318"/>
    <lineage>
        <taxon>Bacteria</taxon>
        <taxon>Bacillati</taxon>
        <taxon>Bacillota</taxon>
        <taxon>Erysipelotrichia</taxon>
        <taxon>Erysipelotrichales</taxon>
        <taxon>Erysipelotrichaceae</taxon>
        <taxon>Grylomicrobium</taxon>
    </lineage>
</organism>
<proteinExistence type="predicted"/>
<name>A0AB35U4I6_9FIRM</name>
<evidence type="ECO:0000313" key="1">
    <source>
        <dbReference type="EMBL" id="MDX8419227.1"/>
    </source>
</evidence>
<dbReference type="AlphaFoldDB" id="A0AB35U4I6"/>
<keyword evidence="2" id="KW-1185">Reference proteome</keyword>
<evidence type="ECO:0000313" key="2">
    <source>
        <dbReference type="Proteomes" id="UP001286174"/>
    </source>
</evidence>
<protein>
    <submittedName>
        <fullName evidence="1">Uncharacterized protein</fullName>
    </submittedName>
</protein>
<comment type="caution">
    <text evidence="1">The sequence shown here is derived from an EMBL/GenBank/DDBJ whole genome shotgun (WGS) entry which is preliminary data.</text>
</comment>
<accession>A0AB35U4I6</accession>
<dbReference type="EMBL" id="JALBUR010000006">
    <property type="protein sequence ID" value="MDX8419227.1"/>
    <property type="molecule type" value="Genomic_DNA"/>
</dbReference>